<feature type="non-terminal residue" evidence="2">
    <location>
        <position position="1"/>
    </location>
</feature>
<keyword evidence="3" id="KW-1185">Reference proteome</keyword>
<accession>A0AAN5HYF5</accession>
<organism evidence="2 3">
    <name type="scientific">Pristionchus mayeri</name>
    <dbReference type="NCBI Taxonomy" id="1317129"/>
    <lineage>
        <taxon>Eukaryota</taxon>
        <taxon>Metazoa</taxon>
        <taxon>Ecdysozoa</taxon>
        <taxon>Nematoda</taxon>
        <taxon>Chromadorea</taxon>
        <taxon>Rhabditida</taxon>
        <taxon>Rhabditina</taxon>
        <taxon>Diplogasteromorpha</taxon>
        <taxon>Diplogasteroidea</taxon>
        <taxon>Neodiplogasteridae</taxon>
        <taxon>Pristionchus</taxon>
    </lineage>
</organism>
<dbReference type="Proteomes" id="UP001328107">
    <property type="component" value="Unassembled WGS sequence"/>
</dbReference>
<gene>
    <name evidence="2" type="ORF">PMAYCL1PPCAC_15644</name>
</gene>
<dbReference type="AlphaFoldDB" id="A0AAN5HYF5"/>
<feature type="non-terminal residue" evidence="2">
    <location>
        <position position="252"/>
    </location>
</feature>
<dbReference type="InterPro" id="IPR019429">
    <property type="entry name" value="7TM_GPCR_serpentine_rcpt_Sri"/>
</dbReference>
<protein>
    <recommendedName>
        <fullName evidence="4">G protein-coupled receptor</fullName>
    </recommendedName>
</protein>
<comment type="caution">
    <text evidence="2">The sequence shown here is derived from an EMBL/GenBank/DDBJ whole genome shotgun (WGS) entry which is preliminary data.</text>
</comment>
<sequence length="252" mass="28594">LSISANIVSIFFTIRQSKALSADYIRLLLILKTCSLFIVGPLFPCVGIFMKGIGVYLGISAHSSLVMNFTTVSIMSALFNCCLFHRQQVILPYDHPMKLRQRGVYCVYLVMNLVMIFNPISFIFTTKDDREEQGAVIAKTPMSWLLQVSSFKIYTNDNCPLMMLFHFPLMLITFGLCTLTTTMLTQHATRVMNARRDQISAATITMQQRLISSLQFQSSRDFILDTLRIRKSKVVARRRVSTNAFTTTPNSS</sequence>
<evidence type="ECO:0008006" key="4">
    <source>
        <dbReference type="Google" id="ProtNLM"/>
    </source>
</evidence>
<name>A0AAN5HYF5_9BILA</name>
<evidence type="ECO:0000256" key="1">
    <source>
        <dbReference type="SAM" id="Phobius"/>
    </source>
</evidence>
<proteinExistence type="predicted"/>
<keyword evidence="1" id="KW-0812">Transmembrane</keyword>
<keyword evidence="1" id="KW-0472">Membrane</keyword>
<feature type="transmembrane region" description="Helical" evidence="1">
    <location>
        <begin position="36"/>
        <end position="59"/>
    </location>
</feature>
<keyword evidence="1" id="KW-1133">Transmembrane helix</keyword>
<evidence type="ECO:0000313" key="2">
    <source>
        <dbReference type="EMBL" id="GMR45449.1"/>
    </source>
</evidence>
<feature type="transmembrane region" description="Helical" evidence="1">
    <location>
        <begin position="65"/>
        <end position="84"/>
    </location>
</feature>
<dbReference type="Pfam" id="PF10327">
    <property type="entry name" value="7TM_GPCR_Sri"/>
    <property type="match status" value="1"/>
</dbReference>
<feature type="transmembrane region" description="Helical" evidence="1">
    <location>
        <begin position="105"/>
        <end position="124"/>
    </location>
</feature>
<evidence type="ECO:0000313" key="3">
    <source>
        <dbReference type="Proteomes" id="UP001328107"/>
    </source>
</evidence>
<dbReference type="PANTHER" id="PTHR45830:SF15">
    <property type="entry name" value="SERPENTINE RECEPTOR, CLASS I"/>
    <property type="match status" value="1"/>
</dbReference>
<dbReference type="EMBL" id="BTRK01000004">
    <property type="protein sequence ID" value="GMR45449.1"/>
    <property type="molecule type" value="Genomic_DNA"/>
</dbReference>
<dbReference type="PANTHER" id="PTHR45830">
    <property type="entry name" value="SERPENTINE RECEPTOR, CLASS I"/>
    <property type="match status" value="1"/>
</dbReference>
<feature type="transmembrane region" description="Helical" evidence="1">
    <location>
        <begin position="164"/>
        <end position="185"/>
    </location>
</feature>
<reference evidence="3" key="1">
    <citation type="submission" date="2022-10" db="EMBL/GenBank/DDBJ databases">
        <title>Genome assembly of Pristionchus species.</title>
        <authorList>
            <person name="Yoshida K."/>
            <person name="Sommer R.J."/>
        </authorList>
    </citation>
    <scope>NUCLEOTIDE SEQUENCE [LARGE SCALE GENOMIC DNA]</scope>
    <source>
        <strain evidence="3">RS5460</strain>
    </source>
</reference>